<dbReference type="PROSITE" id="PS50893">
    <property type="entry name" value="ABC_TRANSPORTER_2"/>
    <property type="match status" value="1"/>
</dbReference>
<dbReference type="InterPro" id="IPR027417">
    <property type="entry name" value="P-loop_NTPase"/>
</dbReference>
<name>A0A9X8ZCN6_9BACI</name>
<keyword evidence="3" id="KW-1003">Cell membrane</keyword>
<evidence type="ECO:0000256" key="2">
    <source>
        <dbReference type="ARBA" id="ARBA00022448"/>
    </source>
</evidence>
<dbReference type="PANTHER" id="PTHR43394:SF1">
    <property type="entry name" value="ATP-BINDING CASSETTE SUB-FAMILY B MEMBER 10, MITOCHONDRIAL"/>
    <property type="match status" value="1"/>
</dbReference>
<evidence type="ECO:0000256" key="8">
    <source>
        <dbReference type="ARBA" id="ARBA00023136"/>
    </source>
</evidence>
<dbReference type="GO" id="GO:0015421">
    <property type="term" value="F:ABC-type oligopeptide transporter activity"/>
    <property type="evidence" value="ECO:0007669"/>
    <property type="project" value="TreeGrafter"/>
</dbReference>
<feature type="transmembrane region" description="Helical" evidence="9">
    <location>
        <begin position="71"/>
        <end position="90"/>
    </location>
</feature>
<keyword evidence="4 9" id="KW-0812">Transmembrane</keyword>
<evidence type="ECO:0000313" key="12">
    <source>
        <dbReference type="EMBL" id="TKH04896.1"/>
    </source>
</evidence>
<feature type="transmembrane region" description="Helical" evidence="9">
    <location>
        <begin position="250"/>
        <end position="273"/>
    </location>
</feature>
<dbReference type="InterPro" id="IPR003593">
    <property type="entry name" value="AAA+_ATPase"/>
</dbReference>
<evidence type="ECO:0000259" key="10">
    <source>
        <dbReference type="PROSITE" id="PS50893"/>
    </source>
</evidence>
<dbReference type="FunFam" id="1.20.1560.10:FF:000011">
    <property type="entry name" value="Multidrug ABC transporter ATP-binding protein"/>
    <property type="match status" value="1"/>
</dbReference>
<dbReference type="EMBL" id="SZNT01000615">
    <property type="protein sequence ID" value="TKH04896.1"/>
    <property type="molecule type" value="Genomic_DNA"/>
</dbReference>
<organism evidence="12 13">
    <name type="scientific">Peribacillus simplex</name>
    <dbReference type="NCBI Taxonomy" id="1478"/>
    <lineage>
        <taxon>Bacteria</taxon>
        <taxon>Bacillati</taxon>
        <taxon>Bacillota</taxon>
        <taxon>Bacilli</taxon>
        <taxon>Bacillales</taxon>
        <taxon>Bacillaceae</taxon>
        <taxon>Peribacillus</taxon>
    </lineage>
</organism>
<feature type="domain" description="ABC transporter" evidence="10">
    <location>
        <begin position="342"/>
        <end position="577"/>
    </location>
</feature>
<keyword evidence="2" id="KW-0813">Transport</keyword>
<dbReference type="InterPro" id="IPR017871">
    <property type="entry name" value="ABC_transporter-like_CS"/>
</dbReference>
<dbReference type="InterPro" id="IPR039421">
    <property type="entry name" value="Type_1_exporter"/>
</dbReference>
<dbReference type="PROSITE" id="PS50929">
    <property type="entry name" value="ABC_TM1F"/>
    <property type="match status" value="1"/>
</dbReference>
<dbReference type="PROSITE" id="PS00211">
    <property type="entry name" value="ABC_TRANSPORTER_1"/>
    <property type="match status" value="1"/>
</dbReference>
<dbReference type="CDD" id="cd18551">
    <property type="entry name" value="ABC_6TM_LmrA_like"/>
    <property type="match status" value="1"/>
</dbReference>
<keyword evidence="6 12" id="KW-0067">ATP-binding</keyword>
<feature type="transmembrane region" description="Helical" evidence="9">
    <location>
        <begin position="170"/>
        <end position="187"/>
    </location>
</feature>
<feature type="transmembrane region" description="Helical" evidence="9">
    <location>
        <begin position="279"/>
        <end position="300"/>
    </location>
</feature>
<sequence>MYLHMSEAKNQKGWRQFIRLVQQTKPSKLMIGIALALSLGTTGVGLLVPLFTKNLINDFSISSLSTERITLLVLAIIVQALASGFSIYLLNRIGQSVVAGIRDQLWKKLLVLPVSYFDEHPSGETVSRMTNDTTVVKGLISDHLSNFVTGIISIVGSMIVLFVLDWKMTLLMFTVIPLSVLILMPLGKKMHKISKGMQDETASFTAVLQQVLTEIRLVKASNAEALEYQNGKKGIHELFQFGLKEAKIQALIAPLMSFVMMALLVLILGYGGMRVSSGALTAGALVAFIMYLFQIIMPMAQLASFFTQFQKATGATERIISILDSVEEEDAMQPVQNIGQSISVENLNYSYNNGEQVLKDISFNVEAGKVTAIVGPSGSGKTTLFSLFERFYKPQQGSISIGGKNINDFTLLSWRSQIGYVSQESPIVSGTIRDNICYGIERDITDEELNQVAKMAYADQFISDLPNGYDTEVGERGMKLSGGQRQRIAIARAFLRNPKILMLDEATSSLDSKSEKVVQHALNDLMKGRTTIVIAHRLSTVIGSDQIIFLEKGKITGSGTHKELYNTHSLYREFAQQQLHKLELA</sequence>
<dbReference type="InterPro" id="IPR036640">
    <property type="entry name" value="ABC1_TM_sf"/>
</dbReference>
<dbReference type="SUPFAM" id="SSF52540">
    <property type="entry name" value="P-loop containing nucleoside triphosphate hydrolases"/>
    <property type="match status" value="1"/>
</dbReference>
<dbReference type="SUPFAM" id="SSF90123">
    <property type="entry name" value="ABC transporter transmembrane region"/>
    <property type="match status" value="1"/>
</dbReference>
<evidence type="ECO:0000256" key="7">
    <source>
        <dbReference type="ARBA" id="ARBA00022989"/>
    </source>
</evidence>
<dbReference type="InterPro" id="IPR003439">
    <property type="entry name" value="ABC_transporter-like_ATP-bd"/>
</dbReference>
<dbReference type="SMART" id="SM00382">
    <property type="entry name" value="AAA"/>
    <property type="match status" value="1"/>
</dbReference>
<feature type="transmembrane region" description="Helical" evidence="9">
    <location>
        <begin position="144"/>
        <end position="164"/>
    </location>
</feature>
<dbReference type="FunFam" id="3.40.50.300:FF:000221">
    <property type="entry name" value="Multidrug ABC transporter ATP-binding protein"/>
    <property type="match status" value="1"/>
</dbReference>
<feature type="domain" description="ABC transmembrane type-1" evidence="11">
    <location>
        <begin position="33"/>
        <end position="311"/>
    </location>
</feature>
<evidence type="ECO:0000256" key="1">
    <source>
        <dbReference type="ARBA" id="ARBA00004651"/>
    </source>
</evidence>
<evidence type="ECO:0000256" key="6">
    <source>
        <dbReference type="ARBA" id="ARBA00022840"/>
    </source>
</evidence>
<keyword evidence="7 9" id="KW-1133">Transmembrane helix</keyword>
<evidence type="ECO:0000256" key="9">
    <source>
        <dbReference type="SAM" id="Phobius"/>
    </source>
</evidence>
<proteinExistence type="predicted"/>
<dbReference type="Proteomes" id="UP000309170">
    <property type="component" value="Unassembled WGS sequence"/>
</dbReference>
<keyword evidence="5" id="KW-0547">Nucleotide-binding</keyword>
<dbReference type="GO" id="GO:0016887">
    <property type="term" value="F:ATP hydrolysis activity"/>
    <property type="evidence" value="ECO:0007669"/>
    <property type="project" value="InterPro"/>
</dbReference>
<comment type="subcellular location">
    <subcellularLocation>
        <location evidence="1">Cell membrane</location>
        <topology evidence="1">Multi-pass membrane protein</topology>
    </subcellularLocation>
</comment>
<evidence type="ECO:0000259" key="11">
    <source>
        <dbReference type="PROSITE" id="PS50929"/>
    </source>
</evidence>
<dbReference type="GO" id="GO:0005524">
    <property type="term" value="F:ATP binding"/>
    <property type="evidence" value="ECO:0007669"/>
    <property type="project" value="UniProtKB-KW"/>
</dbReference>
<comment type="caution">
    <text evidence="12">The sequence shown here is derived from an EMBL/GenBank/DDBJ whole genome shotgun (WGS) entry which is preliminary data.</text>
</comment>
<evidence type="ECO:0000256" key="5">
    <source>
        <dbReference type="ARBA" id="ARBA00022741"/>
    </source>
</evidence>
<dbReference type="GO" id="GO:0005886">
    <property type="term" value="C:plasma membrane"/>
    <property type="evidence" value="ECO:0007669"/>
    <property type="project" value="UniProtKB-SubCell"/>
</dbReference>
<evidence type="ECO:0000256" key="4">
    <source>
        <dbReference type="ARBA" id="ARBA00022692"/>
    </source>
</evidence>
<evidence type="ECO:0000313" key="13">
    <source>
        <dbReference type="Proteomes" id="UP000309170"/>
    </source>
</evidence>
<protein>
    <submittedName>
        <fullName evidence="12">ABC transporter ATP-binding protein</fullName>
    </submittedName>
</protein>
<dbReference type="RefSeq" id="WP_137024677.1">
    <property type="nucleotide sequence ID" value="NZ_SZNT01000615.1"/>
</dbReference>
<reference evidence="12 13" key="1">
    <citation type="journal article" date="2019" name="Environ. Microbiol.">
        <title>An active ?-lactamase is a part of an orchestrated cell wall stress resistance network of Bacillus subtilis and related rhizosphere species.</title>
        <authorList>
            <person name="Bucher T."/>
            <person name="Keren-Paz A."/>
            <person name="Hausser J."/>
            <person name="Olender T."/>
            <person name="Cytryn E."/>
            <person name="Kolodkin-Gal I."/>
        </authorList>
    </citation>
    <scope>NUCLEOTIDE SEQUENCE [LARGE SCALE GENOMIC DNA]</scope>
    <source>
        <strain evidence="12 13">I4</strain>
    </source>
</reference>
<evidence type="ECO:0000256" key="3">
    <source>
        <dbReference type="ARBA" id="ARBA00022475"/>
    </source>
</evidence>
<dbReference type="Gene3D" id="1.20.1560.10">
    <property type="entry name" value="ABC transporter type 1, transmembrane domain"/>
    <property type="match status" value="1"/>
</dbReference>
<dbReference type="Pfam" id="PF00664">
    <property type="entry name" value="ABC_membrane"/>
    <property type="match status" value="1"/>
</dbReference>
<dbReference type="Pfam" id="PF00005">
    <property type="entry name" value="ABC_tran"/>
    <property type="match status" value="1"/>
</dbReference>
<dbReference type="Gene3D" id="3.40.50.300">
    <property type="entry name" value="P-loop containing nucleotide triphosphate hydrolases"/>
    <property type="match status" value="1"/>
</dbReference>
<keyword evidence="8 9" id="KW-0472">Membrane</keyword>
<dbReference type="PANTHER" id="PTHR43394">
    <property type="entry name" value="ATP-DEPENDENT PERMEASE MDL1, MITOCHONDRIAL"/>
    <property type="match status" value="1"/>
</dbReference>
<feature type="transmembrane region" description="Helical" evidence="9">
    <location>
        <begin position="29"/>
        <end position="51"/>
    </location>
</feature>
<dbReference type="InterPro" id="IPR011527">
    <property type="entry name" value="ABC1_TM_dom"/>
</dbReference>
<gene>
    <name evidence="12" type="ORF">FC678_24445</name>
</gene>
<accession>A0A9X8ZCN6</accession>
<dbReference type="AlphaFoldDB" id="A0A9X8ZCN6"/>